<keyword evidence="2" id="KW-1185">Reference proteome</keyword>
<name>A0A9Q1K9M5_9CARY</name>
<accession>A0A9Q1K9M5</accession>
<dbReference type="EMBL" id="JAKOGI010000238">
    <property type="protein sequence ID" value="KAJ8438876.1"/>
    <property type="molecule type" value="Genomic_DNA"/>
</dbReference>
<organism evidence="1 2">
    <name type="scientific">Carnegiea gigantea</name>
    <dbReference type="NCBI Taxonomy" id="171969"/>
    <lineage>
        <taxon>Eukaryota</taxon>
        <taxon>Viridiplantae</taxon>
        <taxon>Streptophyta</taxon>
        <taxon>Embryophyta</taxon>
        <taxon>Tracheophyta</taxon>
        <taxon>Spermatophyta</taxon>
        <taxon>Magnoliopsida</taxon>
        <taxon>eudicotyledons</taxon>
        <taxon>Gunneridae</taxon>
        <taxon>Pentapetalae</taxon>
        <taxon>Caryophyllales</taxon>
        <taxon>Cactineae</taxon>
        <taxon>Cactaceae</taxon>
        <taxon>Cactoideae</taxon>
        <taxon>Echinocereeae</taxon>
        <taxon>Carnegiea</taxon>
    </lineage>
</organism>
<gene>
    <name evidence="1" type="ORF">Cgig2_007721</name>
</gene>
<dbReference type="AlphaFoldDB" id="A0A9Q1K9M5"/>
<reference evidence="1" key="1">
    <citation type="submission" date="2022-04" db="EMBL/GenBank/DDBJ databases">
        <title>Carnegiea gigantea Genome sequencing and assembly v2.</title>
        <authorList>
            <person name="Copetti D."/>
            <person name="Sanderson M.J."/>
            <person name="Burquez A."/>
            <person name="Wojciechowski M.F."/>
        </authorList>
    </citation>
    <scope>NUCLEOTIDE SEQUENCE</scope>
    <source>
        <strain evidence="1">SGP5-SGP5p</strain>
        <tissue evidence="1">Aerial part</tissue>
    </source>
</reference>
<evidence type="ECO:0000313" key="1">
    <source>
        <dbReference type="EMBL" id="KAJ8438876.1"/>
    </source>
</evidence>
<evidence type="ECO:0000313" key="2">
    <source>
        <dbReference type="Proteomes" id="UP001153076"/>
    </source>
</evidence>
<dbReference type="Proteomes" id="UP001153076">
    <property type="component" value="Unassembled WGS sequence"/>
</dbReference>
<comment type="caution">
    <text evidence="1">The sequence shown here is derived from an EMBL/GenBank/DDBJ whole genome shotgun (WGS) entry which is preliminary data.</text>
</comment>
<protein>
    <submittedName>
        <fullName evidence="1">Uncharacterized protein</fullName>
    </submittedName>
</protein>
<sequence>MQRAIRVIREDAADIAEHELFHLLSVPIHRLMQTTQILARQFRIMSLSLALDRSDMELGSQYAEELGNNAFEVSVEAGPNMTRQFKDCPSPCNFMHWWSQVSVRDIETSDMGVEPGRHQPDLLKKSSRSACQEEELELLVLDDMDSLFSNDHVIEKAS</sequence>
<proteinExistence type="predicted"/>